<keyword evidence="2" id="KW-0808">Transferase</keyword>
<feature type="domain" description="PTS EIIA type-2" evidence="1">
    <location>
        <begin position="6"/>
        <end position="149"/>
    </location>
</feature>
<dbReference type="PANTHER" id="PTHR47738:SF1">
    <property type="entry name" value="NITROGEN REGULATORY PROTEIN"/>
    <property type="match status" value="1"/>
</dbReference>
<dbReference type="InterPro" id="IPR051541">
    <property type="entry name" value="PTS_SugarTrans_NitroReg"/>
</dbReference>
<reference evidence="2 3" key="1">
    <citation type="submission" date="2018-12" db="EMBL/GenBank/DDBJ databases">
        <authorList>
            <consortium name="Pathogen Informatics"/>
        </authorList>
    </citation>
    <scope>NUCLEOTIDE SEQUENCE [LARGE SCALE GENOMIC DNA]</scope>
    <source>
        <strain evidence="2 3">NCTC10296</strain>
    </source>
</reference>
<dbReference type="NCBIfam" id="TIGR01419">
    <property type="entry name" value="nitro_reg_IIA"/>
    <property type="match status" value="1"/>
</dbReference>
<dbReference type="Pfam" id="PF00359">
    <property type="entry name" value="PTS_EIIA_2"/>
    <property type="match status" value="1"/>
</dbReference>
<keyword evidence="3" id="KW-1185">Reference proteome</keyword>
<dbReference type="GO" id="GO:0009401">
    <property type="term" value="P:phosphoenolpyruvate-dependent sugar phosphotransferase system"/>
    <property type="evidence" value="ECO:0007669"/>
    <property type="project" value="InterPro"/>
</dbReference>
<dbReference type="InterPro" id="IPR002178">
    <property type="entry name" value="PTS_EIIA_type-2_dom"/>
</dbReference>
<dbReference type="CDD" id="cd00211">
    <property type="entry name" value="PTS_IIA_fru"/>
    <property type="match status" value="1"/>
</dbReference>
<dbReference type="Gene3D" id="3.40.930.10">
    <property type="entry name" value="Mannitol-specific EII, Chain A"/>
    <property type="match status" value="1"/>
</dbReference>
<evidence type="ECO:0000313" key="2">
    <source>
        <dbReference type="EMBL" id="VEF01566.1"/>
    </source>
</evidence>
<dbReference type="SUPFAM" id="SSF55804">
    <property type="entry name" value="Phoshotransferase/anion transport protein"/>
    <property type="match status" value="1"/>
</dbReference>
<dbReference type="GO" id="GO:0008982">
    <property type="term" value="F:protein-N(PI)-phosphohistidine-sugar phosphotransferase activity"/>
    <property type="evidence" value="ECO:0007669"/>
    <property type="project" value="InterPro"/>
</dbReference>
<dbReference type="PROSITE" id="PS51094">
    <property type="entry name" value="PTS_EIIA_TYPE_2"/>
    <property type="match status" value="1"/>
</dbReference>
<evidence type="ECO:0000313" key="3">
    <source>
        <dbReference type="Proteomes" id="UP000279284"/>
    </source>
</evidence>
<dbReference type="OrthoDB" id="95460at2"/>
<dbReference type="EMBL" id="LR134313">
    <property type="protein sequence ID" value="VEF01566.1"/>
    <property type="molecule type" value="Genomic_DNA"/>
</dbReference>
<dbReference type="EC" id="2.7.1.-" evidence="2"/>
<dbReference type="RefSeq" id="WP_085416457.1">
    <property type="nucleotide sequence ID" value="NZ_CAUJPY010000006.1"/>
</dbReference>
<dbReference type="AlphaFoldDB" id="A0A1X3CXZ2"/>
<organism evidence="2 3">
    <name type="scientific">Neisseria canis</name>
    <dbReference type="NCBI Taxonomy" id="493"/>
    <lineage>
        <taxon>Bacteria</taxon>
        <taxon>Pseudomonadati</taxon>
        <taxon>Pseudomonadota</taxon>
        <taxon>Betaproteobacteria</taxon>
        <taxon>Neisseriales</taxon>
        <taxon>Neisseriaceae</taxon>
        <taxon>Neisseria</taxon>
    </lineage>
</organism>
<proteinExistence type="predicted"/>
<protein>
    <submittedName>
        <fullName evidence="2">Two-component system transcriptional response regulator</fullName>
        <ecNumber evidence="2">2.7.1.-</ecNumber>
    </submittedName>
</protein>
<dbReference type="GO" id="GO:0030295">
    <property type="term" value="F:protein kinase activator activity"/>
    <property type="evidence" value="ECO:0007669"/>
    <property type="project" value="TreeGrafter"/>
</dbReference>
<dbReference type="PROSITE" id="PS00372">
    <property type="entry name" value="PTS_EIIA_TYPE_2_HIS"/>
    <property type="match status" value="1"/>
</dbReference>
<dbReference type="STRING" id="493.BWD07_05955"/>
<dbReference type="InterPro" id="IPR016152">
    <property type="entry name" value="PTrfase/Anion_transptr"/>
</dbReference>
<dbReference type="PANTHER" id="PTHR47738">
    <property type="entry name" value="PTS SYSTEM FRUCTOSE-LIKE EIIA COMPONENT-RELATED"/>
    <property type="match status" value="1"/>
</dbReference>
<sequence>MSLIAEILPLQHIELDVEISSKKRLFEEIGALLEKESGLSGAHVFECLFQREKLGSTGLGQGVAIPHGRHASVEKAVGAFIRCKEPVAFDAADGKPVSLVFSLLVPENATSEHLEVLSKLAGKFSSKSVREALMSAQTPEEVLAIFTAE</sequence>
<dbReference type="KEGG" id="nci:NCTC10296_01364"/>
<dbReference type="Proteomes" id="UP000279284">
    <property type="component" value="Chromosome"/>
</dbReference>
<gene>
    <name evidence="2" type="primary">ptsN</name>
    <name evidence="2" type="ORF">NCTC10296_01364</name>
</gene>
<accession>A0A1X3CXZ2</accession>
<evidence type="ECO:0000259" key="1">
    <source>
        <dbReference type="PROSITE" id="PS51094"/>
    </source>
</evidence>
<dbReference type="InterPro" id="IPR006320">
    <property type="entry name" value="PTS_Nitro_regul"/>
</dbReference>
<name>A0A1X3CXZ2_9NEIS</name>